<evidence type="ECO:0000313" key="2">
    <source>
        <dbReference type="WBParaSite" id="nRc.2.0.1.t30842-RA"/>
    </source>
</evidence>
<accession>A0A915JYT6</accession>
<name>A0A915JYT6_ROMCU</name>
<dbReference type="Proteomes" id="UP000887565">
    <property type="component" value="Unplaced"/>
</dbReference>
<protein>
    <submittedName>
        <fullName evidence="2">Uncharacterized protein</fullName>
    </submittedName>
</protein>
<keyword evidence="1" id="KW-1185">Reference proteome</keyword>
<sequence>MSKLCQAWRSKIKNKGLEWQAYQKSKSWPQSTLRSNCSPQNFNARGNRDFYKNRVVRKTSHYSRNRKFKALIGVEGWLEKKDSREIGTVGELGWSGNWDTTAKIQIGRIFCIFCVI</sequence>
<organism evidence="1 2">
    <name type="scientific">Romanomermis culicivorax</name>
    <name type="common">Nematode worm</name>
    <dbReference type="NCBI Taxonomy" id="13658"/>
    <lineage>
        <taxon>Eukaryota</taxon>
        <taxon>Metazoa</taxon>
        <taxon>Ecdysozoa</taxon>
        <taxon>Nematoda</taxon>
        <taxon>Enoplea</taxon>
        <taxon>Dorylaimia</taxon>
        <taxon>Mermithida</taxon>
        <taxon>Mermithoidea</taxon>
        <taxon>Mermithidae</taxon>
        <taxon>Romanomermis</taxon>
    </lineage>
</organism>
<dbReference type="WBParaSite" id="nRc.2.0.1.t30842-RA">
    <property type="protein sequence ID" value="nRc.2.0.1.t30842-RA"/>
    <property type="gene ID" value="nRc.2.0.1.g30842"/>
</dbReference>
<proteinExistence type="predicted"/>
<evidence type="ECO:0000313" key="1">
    <source>
        <dbReference type="Proteomes" id="UP000887565"/>
    </source>
</evidence>
<reference evidence="2" key="1">
    <citation type="submission" date="2022-11" db="UniProtKB">
        <authorList>
            <consortium name="WormBaseParasite"/>
        </authorList>
    </citation>
    <scope>IDENTIFICATION</scope>
</reference>
<dbReference type="AlphaFoldDB" id="A0A915JYT6"/>